<dbReference type="Pfam" id="PF03102">
    <property type="entry name" value="NeuB"/>
    <property type="match status" value="1"/>
</dbReference>
<proteinExistence type="predicted"/>
<dbReference type="EMBL" id="CP040749">
    <property type="protein sequence ID" value="QCX38806.1"/>
    <property type="molecule type" value="Genomic_DNA"/>
</dbReference>
<keyword evidence="3" id="KW-1185">Reference proteome</keyword>
<dbReference type="Pfam" id="PF08666">
    <property type="entry name" value="SAF"/>
    <property type="match status" value="1"/>
</dbReference>
<dbReference type="InterPro" id="IPR003329">
    <property type="entry name" value="Cytidylyl_trans"/>
</dbReference>
<dbReference type="SMART" id="SM00858">
    <property type="entry name" value="SAF"/>
    <property type="match status" value="1"/>
</dbReference>
<dbReference type="PANTHER" id="PTHR42966:SF1">
    <property type="entry name" value="SIALIC ACID SYNTHASE"/>
    <property type="match status" value="1"/>
</dbReference>
<dbReference type="SUPFAM" id="SSF53448">
    <property type="entry name" value="Nucleotide-diphospho-sugar transferases"/>
    <property type="match status" value="1"/>
</dbReference>
<reference evidence="2 3" key="1">
    <citation type="submission" date="2019-05" db="EMBL/GenBank/DDBJ databases">
        <title>Algicella ahnfeltiae gen. nov., sp. nov., a novel marine bacterium of the family Flavobacteriaceae isolated from a red alga.</title>
        <authorList>
            <person name="Nedashkovskaya O.I."/>
            <person name="Kukhlevskiy A.D."/>
            <person name="Kim S.-G."/>
            <person name="Zhukova N.V."/>
            <person name="Mikhailov V.V."/>
        </authorList>
    </citation>
    <scope>NUCLEOTIDE SEQUENCE [LARGE SCALE GENOMIC DNA]</scope>
    <source>
        <strain evidence="2 3">10Alg115</strain>
    </source>
</reference>
<dbReference type="Gene3D" id="3.90.1210.10">
    <property type="entry name" value="Antifreeze-like/N-acetylneuraminic acid synthase C-terminal domain"/>
    <property type="match status" value="1"/>
</dbReference>
<dbReference type="InterPro" id="IPR013974">
    <property type="entry name" value="SAF"/>
</dbReference>
<dbReference type="Gene3D" id="3.20.20.70">
    <property type="entry name" value="Aldolase class I"/>
    <property type="match status" value="1"/>
</dbReference>
<accession>A0A5B7TUK8</accession>
<evidence type="ECO:0000313" key="2">
    <source>
        <dbReference type="EMBL" id="QCX38806.1"/>
    </source>
</evidence>
<dbReference type="InterPro" id="IPR029044">
    <property type="entry name" value="Nucleotide-diphossugar_trans"/>
</dbReference>
<evidence type="ECO:0000259" key="1">
    <source>
        <dbReference type="PROSITE" id="PS50844"/>
    </source>
</evidence>
<evidence type="ECO:0000313" key="3">
    <source>
        <dbReference type="Proteomes" id="UP000306229"/>
    </source>
</evidence>
<protein>
    <recommendedName>
        <fullName evidence="1">AFP-like domain-containing protein</fullName>
    </recommendedName>
</protein>
<gene>
    <name evidence="2" type="ORF">FF125_10310</name>
</gene>
<dbReference type="SUPFAM" id="SSF51569">
    <property type="entry name" value="Aldolase"/>
    <property type="match status" value="1"/>
</dbReference>
<dbReference type="OrthoDB" id="9814210at2"/>
<organism evidence="2 3">
    <name type="scientific">Aureibaculum algae</name>
    <dbReference type="NCBI Taxonomy" id="2584122"/>
    <lineage>
        <taxon>Bacteria</taxon>
        <taxon>Pseudomonadati</taxon>
        <taxon>Bacteroidota</taxon>
        <taxon>Flavobacteriia</taxon>
        <taxon>Flavobacteriales</taxon>
        <taxon>Flavobacteriaceae</taxon>
        <taxon>Aureibaculum</taxon>
    </lineage>
</organism>
<dbReference type="InterPro" id="IPR006190">
    <property type="entry name" value="SAF_AFP_Neu5Ac"/>
</dbReference>
<dbReference type="Proteomes" id="UP000306229">
    <property type="component" value="Chromosome"/>
</dbReference>
<dbReference type="InterPro" id="IPR013132">
    <property type="entry name" value="PseI/NeuA/B-like_N"/>
</dbReference>
<dbReference type="SUPFAM" id="SSF51269">
    <property type="entry name" value="AFP III-like domain"/>
    <property type="match status" value="1"/>
</dbReference>
<dbReference type="InterPro" id="IPR057736">
    <property type="entry name" value="SAF_PseI/NeuA/NeuB"/>
</dbReference>
<dbReference type="CDD" id="cd11615">
    <property type="entry name" value="SAF_NeuB_like"/>
    <property type="match status" value="1"/>
</dbReference>
<sequence>MKVRAIIQARMLSKRLRGKSLMSVNEIPLLYRVINSVKNLDFIDEIMVATTDLIADDPLEAAVKELDVSIFRGDALDVLNRFVEASNDLNEHDVIVRFTADNPLYTSEISKLAFQSHVEGKVDYTHVDGLSHIVPEFFNVGAIREAQELTRSSFDREHVTPFFRKNPNSFAILELPNDFKGLRPDLDAYLTIDTNDQLNAFEEMLTATKFDIKELSLKELYTYLDGIKHTPKATKQRIKLDKTWVGEEYPTYIIAEIGQNHNGEVRLAKKLIDMSVDAGASAVKFQKRDIPSELTKEAFDKPYDNPNSFGVTYGEHRMFLELDEAQHLELKEYASAKGITYFCTPCDVPSVDLLERIDCPFYKIASRDLTNIPLLEALGKTGKPVIISTGMASIEDIDAGIEALQLGKDKLMILQCTSQYPCALENVNLKVMDTLKERYGLITGFSDHTSGVVVSTAAAVMGAAIIEKHVTLDRTMKGTDQPGSLERSGLNKLVEYIRATEIAIGDGLKEVNPATAAAKVKLARSVTSKVDIKKGDVLTDEMICLKSPGDGIKWNDRAIIVGKKAIKNIEADVTLTVEDFE</sequence>
<dbReference type="Pfam" id="PF02348">
    <property type="entry name" value="CTP_transf_3"/>
    <property type="match status" value="1"/>
</dbReference>
<feature type="domain" description="AFP-like" evidence="1">
    <location>
        <begin position="525"/>
        <end position="581"/>
    </location>
</feature>
<dbReference type="AlphaFoldDB" id="A0A5B7TUK8"/>
<dbReference type="Gene3D" id="3.90.550.10">
    <property type="entry name" value="Spore Coat Polysaccharide Biosynthesis Protein SpsA, Chain A"/>
    <property type="match status" value="1"/>
</dbReference>
<dbReference type="GO" id="GO:0047444">
    <property type="term" value="F:N-acylneuraminate-9-phosphate synthase activity"/>
    <property type="evidence" value="ECO:0007669"/>
    <property type="project" value="TreeGrafter"/>
</dbReference>
<dbReference type="PANTHER" id="PTHR42966">
    <property type="entry name" value="N-ACETYLNEURAMINATE SYNTHASE"/>
    <property type="match status" value="1"/>
</dbReference>
<dbReference type="PROSITE" id="PS50844">
    <property type="entry name" value="AFP_LIKE"/>
    <property type="match status" value="1"/>
</dbReference>
<dbReference type="RefSeq" id="WP_138949690.1">
    <property type="nucleotide sequence ID" value="NZ_CP040749.1"/>
</dbReference>
<dbReference type="InterPro" id="IPR013785">
    <property type="entry name" value="Aldolase_TIM"/>
</dbReference>
<name>A0A5B7TUK8_9FLAO</name>
<dbReference type="InterPro" id="IPR051690">
    <property type="entry name" value="PseI-like"/>
</dbReference>
<dbReference type="GO" id="GO:0016051">
    <property type="term" value="P:carbohydrate biosynthetic process"/>
    <property type="evidence" value="ECO:0007669"/>
    <property type="project" value="InterPro"/>
</dbReference>
<dbReference type="InterPro" id="IPR036732">
    <property type="entry name" value="AFP_Neu5c_C_sf"/>
</dbReference>
<dbReference type="KEGG" id="fbe:FF125_10310"/>